<comment type="caution">
    <text evidence="2">The sequence shown here is derived from an EMBL/GenBank/DDBJ whole genome shotgun (WGS) entry which is preliminary data.</text>
</comment>
<organism evidence="2 3">
    <name type="scientific">Edaphobacter dinghuensis</name>
    <dbReference type="NCBI Taxonomy" id="1560005"/>
    <lineage>
        <taxon>Bacteria</taxon>
        <taxon>Pseudomonadati</taxon>
        <taxon>Acidobacteriota</taxon>
        <taxon>Terriglobia</taxon>
        <taxon>Terriglobales</taxon>
        <taxon>Acidobacteriaceae</taxon>
        <taxon>Edaphobacter</taxon>
    </lineage>
</organism>
<keyword evidence="3" id="KW-1185">Reference proteome</keyword>
<accession>A0A917LYH9</accession>
<feature type="chain" id="PRO_5037530183" description="Outer membrane lipoprotein-sorting protein" evidence="1">
    <location>
        <begin position="26"/>
        <end position="266"/>
    </location>
</feature>
<reference evidence="2" key="1">
    <citation type="journal article" date="2014" name="Int. J. Syst. Evol. Microbiol.">
        <title>Complete genome sequence of Corynebacterium casei LMG S-19264T (=DSM 44701T), isolated from a smear-ripened cheese.</title>
        <authorList>
            <consortium name="US DOE Joint Genome Institute (JGI-PGF)"/>
            <person name="Walter F."/>
            <person name="Albersmeier A."/>
            <person name="Kalinowski J."/>
            <person name="Ruckert C."/>
        </authorList>
    </citation>
    <scope>NUCLEOTIDE SEQUENCE</scope>
    <source>
        <strain evidence="2">CGMCC 1.12997</strain>
    </source>
</reference>
<evidence type="ECO:0008006" key="4">
    <source>
        <dbReference type="Google" id="ProtNLM"/>
    </source>
</evidence>
<dbReference type="AlphaFoldDB" id="A0A917LYH9"/>
<dbReference type="Proteomes" id="UP000647241">
    <property type="component" value="Unassembled WGS sequence"/>
</dbReference>
<protein>
    <recommendedName>
        <fullName evidence="4">Outer membrane lipoprotein-sorting protein</fullName>
    </recommendedName>
</protein>
<evidence type="ECO:0000313" key="3">
    <source>
        <dbReference type="Proteomes" id="UP000647241"/>
    </source>
</evidence>
<reference evidence="2" key="2">
    <citation type="submission" date="2020-09" db="EMBL/GenBank/DDBJ databases">
        <authorList>
            <person name="Sun Q."/>
            <person name="Zhou Y."/>
        </authorList>
    </citation>
    <scope>NUCLEOTIDE SEQUENCE</scope>
    <source>
        <strain evidence="2">CGMCC 1.12997</strain>
    </source>
</reference>
<dbReference type="RefSeq" id="WP_188552555.1">
    <property type="nucleotide sequence ID" value="NZ_BMGT01000001.1"/>
</dbReference>
<feature type="signal peptide" evidence="1">
    <location>
        <begin position="1"/>
        <end position="25"/>
    </location>
</feature>
<sequence length="266" mass="29174">MKSGVERIAALTLLGVFALPAAALAQSASSPTLDEVLQQLDANLHHYDAQVPDFFCSEHVVSSLTYGHKSQVSVNDSIFRLKRVTHPNGITTLDESRETKAGNGTVEEKQIQGPTTLSGVFSGGLDLVSLDQQSCMRYALEPAKPGKPYVIQFATLPGKHDNCLLIEQGNGRVFIDPATMQVQRMELVVPHHVIVPLTIGVWRIQIDYAPVLLDGRTFWMPATIASTAVATYDDRETEWAFNARYSNYHKLEVTSRILPPGDSGSQ</sequence>
<dbReference type="EMBL" id="BMGT01000001">
    <property type="protein sequence ID" value="GGG66184.1"/>
    <property type="molecule type" value="Genomic_DNA"/>
</dbReference>
<evidence type="ECO:0000256" key="1">
    <source>
        <dbReference type="SAM" id="SignalP"/>
    </source>
</evidence>
<name>A0A917LYH9_9BACT</name>
<gene>
    <name evidence="2" type="ORF">GCM10011585_05010</name>
</gene>
<evidence type="ECO:0000313" key="2">
    <source>
        <dbReference type="EMBL" id="GGG66184.1"/>
    </source>
</evidence>
<proteinExistence type="predicted"/>
<keyword evidence="1" id="KW-0732">Signal</keyword>